<keyword evidence="2" id="KW-1185">Reference proteome</keyword>
<protein>
    <submittedName>
        <fullName evidence="1">Uncharacterized conserved protein YbcV, DUF1398 family</fullName>
    </submittedName>
</protein>
<evidence type="ECO:0000313" key="1">
    <source>
        <dbReference type="EMBL" id="SDB10807.1"/>
    </source>
</evidence>
<dbReference type="AlphaFoldDB" id="A0A1G6AR64"/>
<dbReference type="EMBL" id="FMXP01000006">
    <property type="protein sequence ID" value="SDB10807.1"/>
    <property type="molecule type" value="Genomic_DNA"/>
</dbReference>
<name>A0A1G6AR64_9STRE</name>
<evidence type="ECO:0000313" key="2">
    <source>
        <dbReference type="Proteomes" id="UP000182508"/>
    </source>
</evidence>
<accession>A0A1G6AR64</accession>
<sequence>MFTLESILEAHAQFSGPDFPKLLAVFKEMGMVSNQVDIEMGQVTYIAQDDTVLVNDGYKVTSNIADYPNKDQVEADLKRHQAGETDFPTFCEDMAKSGIVGWVIDLEQMTCTYLDKTENAVLVETVPSL</sequence>
<gene>
    <name evidence="1" type="ORF">SAMN02910293_00561</name>
</gene>
<proteinExistence type="predicted"/>
<reference evidence="1 2" key="1">
    <citation type="submission" date="2016-10" db="EMBL/GenBank/DDBJ databases">
        <authorList>
            <person name="de Groot N.N."/>
        </authorList>
    </citation>
    <scope>NUCLEOTIDE SEQUENCE [LARGE SCALE GENOMIC DNA]</scope>
    <source>
        <strain evidence="1 2">A-4</strain>
    </source>
</reference>
<dbReference type="InterPro" id="IPR036696">
    <property type="entry name" value="YdfO-like_sf"/>
</dbReference>
<dbReference type="eggNOG" id="COG5562">
    <property type="taxonomic scope" value="Bacteria"/>
</dbReference>
<dbReference type="SUPFAM" id="SSF160419">
    <property type="entry name" value="YdfO-like"/>
    <property type="match status" value="1"/>
</dbReference>
<dbReference type="Pfam" id="PF07166">
    <property type="entry name" value="DUF1398"/>
    <property type="match status" value="1"/>
</dbReference>
<dbReference type="STRING" id="439219.SAMN02910293_00561"/>
<organism evidence="1 2">
    <name type="scientific">Streptococcus henryi</name>
    <dbReference type="NCBI Taxonomy" id="439219"/>
    <lineage>
        <taxon>Bacteria</taxon>
        <taxon>Bacillati</taxon>
        <taxon>Bacillota</taxon>
        <taxon>Bacilli</taxon>
        <taxon>Lactobacillales</taxon>
        <taxon>Streptococcaceae</taxon>
        <taxon>Streptococcus</taxon>
    </lineage>
</organism>
<dbReference type="InterPro" id="IPR009833">
    <property type="entry name" value="DUF1398"/>
</dbReference>
<dbReference type="Gene3D" id="3.30.1810.10">
    <property type="entry name" value="YdfO-like"/>
    <property type="match status" value="1"/>
</dbReference>
<dbReference type="RefSeq" id="WP_018163992.1">
    <property type="nucleotide sequence ID" value="NZ_FMXP01000006.1"/>
</dbReference>
<dbReference type="Proteomes" id="UP000182508">
    <property type="component" value="Unassembled WGS sequence"/>
</dbReference>